<comment type="similarity">
    <text evidence="2">Belongs to the complex I 75 kDa subunit family.</text>
</comment>
<dbReference type="PROSITE" id="PS51085">
    <property type="entry name" value="2FE2S_FER_2"/>
    <property type="match status" value="1"/>
</dbReference>
<dbReference type="Gene3D" id="3.10.20.740">
    <property type="match status" value="1"/>
</dbReference>
<dbReference type="AlphaFoldDB" id="X0SPP7"/>
<evidence type="ECO:0000256" key="6">
    <source>
        <dbReference type="ARBA" id="ARBA00022967"/>
    </source>
</evidence>
<name>X0SPP7_9ZZZZ</name>
<dbReference type="PANTHER" id="PTHR43105">
    <property type="entry name" value="RESPIRATORY NITRATE REDUCTASE"/>
    <property type="match status" value="1"/>
</dbReference>
<dbReference type="GO" id="GO:0042773">
    <property type="term" value="P:ATP synthesis coupled electron transport"/>
    <property type="evidence" value="ECO:0007669"/>
    <property type="project" value="InterPro"/>
</dbReference>
<feature type="non-terminal residue" evidence="13">
    <location>
        <position position="181"/>
    </location>
</feature>
<evidence type="ECO:0000256" key="4">
    <source>
        <dbReference type="ARBA" id="ARBA00022719"/>
    </source>
</evidence>
<reference evidence="13" key="1">
    <citation type="journal article" date="2014" name="Front. Microbiol.">
        <title>High frequency of phylogenetically diverse reductive dehalogenase-homologous genes in deep subseafloor sedimentary metagenomes.</title>
        <authorList>
            <person name="Kawai M."/>
            <person name="Futagami T."/>
            <person name="Toyoda A."/>
            <person name="Takaki Y."/>
            <person name="Nishi S."/>
            <person name="Hori S."/>
            <person name="Arai W."/>
            <person name="Tsubouchi T."/>
            <person name="Morono Y."/>
            <person name="Uchiyama I."/>
            <person name="Ito T."/>
            <person name="Fujiyama A."/>
            <person name="Inagaki F."/>
            <person name="Takami H."/>
        </authorList>
    </citation>
    <scope>NUCLEOTIDE SEQUENCE</scope>
    <source>
        <strain evidence="13">Expedition CK06-06</strain>
    </source>
</reference>
<dbReference type="Pfam" id="PF13510">
    <property type="entry name" value="Fer2_4"/>
    <property type="match status" value="1"/>
</dbReference>
<dbReference type="GO" id="GO:0016020">
    <property type="term" value="C:membrane"/>
    <property type="evidence" value="ECO:0007669"/>
    <property type="project" value="InterPro"/>
</dbReference>
<dbReference type="PROSITE" id="PS00642">
    <property type="entry name" value="COMPLEX1_75K_2"/>
    <property type="match status" value="1"/>
</dbReference>
<dbReference type="PROSITE" id="PS00641">
    <property type="entry name" value="COMPLEX1_75K_1"/>
    <property type="match status" value="1"/>
</dbReference>
<dbReference type="GO" id="GO:0048038">
    <property type="term" value="F:quinone binding"/>
    <property type="evidence" value="ECO:0007669"/>
    <property type="project" value="UniProtKB-KW"/>
</dbReference>
<dbReference type="SUPFAM" id="SSF54292">
    <property type="entry name" value="2Fe-2S ferredoxin-like"/>
    <property type="match status" value="1"/>
</dbReference>
<dbReference type="Pfam" id="PF22117">
    <property type="entry name" value="Fer4_Nqo3"/>
    <property type="match status" value="1"/>
</dbReference>
<protein>
    <recommendedName>
        <fullName evidence="14">2Fe-2S ferredoxin-type domain-containing protein</fullName>
    </recommendedName>
</protein>
<evidence type="ECO:0000256" key="9">
    <source>
        <dbReference type="ARBA" id="ARBA00023027"/>
    </source>
</evidence>
<dbReference type="FunFam" id="3.10.20.740:FF:000001">
    <property type="entry name" value="NADH-quinone oxidoreductase subunit G"/>
    <property type="match status" value="1"/>
</dbReference>
<dbReference type="GO" id="GO:0016491">
    <property type="term" value="F:oxidoreductase activity"/>
    <property type="evidence" value="ECO:0007669"/>
    <property type="project" value="InterPro"/>
</dbReference>
<dbReference type="InterPro" id="IPR001041">
    <property type="entry name" value="2Fe-2S_ferredoxin-type"/>
</dbReference>
<dbReference type="EMBL" id="BARS01006085">
    <property type="protein sequence ID" value="GAF83029.1"/>
    <property type="molecule type" value="Genomic_DNA"/>
</dbReference>
<evidence type="ECO:0000256" key="5">
    <source>
        <dbReference type="ARBA" id="ARBA00022723"/>
    </source>
</evidence>
<dbReference type="InterPro" id="IPR050123">
    <property type="entry name" value="Prok_molybdopt-oxidoreductase"/>
</dbReference>
<gene>
    <name evidence="13" type="ORF">S01H1_11903</name>
</gene>
<keyword evidence="6" id="KW-1278">Translocase</keyword>
<evidence type="ECO:0000256" key="8">
    <source>
        <dbReference type="ARBA" id="ARBA00023014"/>
    </source>
</evidence>
<evidence type="ECO:0000256" key="2">
    <source>
        <dbReference type="ARBA" id="ARBA00005404"/>
    </source>
</evidence>
<evidence type="ECO:0008006" key="14">
    <source>
        <dbReference type="Google" id="ProtNLM"/>
    </source>
</evidence>
<proteinExistence type="inferred from homology"/>
<sequence>MDNSKVKLTIDGREIEVPKDSTILEAALSVGIDIPYFCWHPNLESVGACRMCLVEVEKMPKLVASCVNPVAEGMVVHTNTEKVIKAREKVLEFVLTNHPLDCPTCDKGGECHLQDLTYNHGPMMTRYREDKVRWIVDTHYRFDDLQLGPLIYRNQNRCITCFRCVRITREIFGCSDLGAFG</sequence>
<keyword evidence="4" id="KW-0874">Quinone</keyword>
<evidence type="ECO:0000256" key="7">
    <source>
        <dbReference type="ARBA" id="ARBA00023004"/>
    </source>
</evidence>
<accession>X0SPP7</accession>
<evidence type="ECO:0000256" key="10">
    <source>
        <dbReference type="ARBA" id="ARBA00034078"/>
    </source>
</evidence>
<feature type="domain" description="2Fe-2S ferredoxin-type" evidence="11">
    <location>
        <begin position="4"/>
        <end position="82"/>
    </location>
</feature>
<keyword evidence="5" id="KW-0479">Metal-binding</keyword>
<dbReference type="PANTHER" id="PTHR43105:SF10">
    <property type="entry name" value="NADH-QUINONE OXIDOREDUCTASE SUBUNIT G"/>
    <property type="match status" value="1"/>
</dbReference>
<dbReference type="GO" id="GO:0046872">
    <property type="term" value="F:metal ion binding"/>
    <property type="evidence" value="ECO:0007669"/>
    <property type="project" value="UniProtKB-KW"/>
</dbReference>
<keyword evidence="7" id="KW-0408">Iron</keyword>
<dbReference type="Pfam" id="PF10588">
    <property type="entry name" value="NADH-G_4Fe-4S_3"/>
    <property type="match status" value="1"/>
</dbReference>
<keyword evidence="9" id="KW-0520">NAD</keyword>
<evidence type="ECO:0000256" key="1">
    <source>
        <dbReference type="ARBA" id="ARBA00001966"/>
    </source>
</evidence>
<dbReference type="InterPro" id="IPR000283">
    <property type="entry name" value="NADH_UbQ_OxRdtase_75kDa_su_CS"/>
</dbReference>
<dbReference type="InterPro" id="IPR036010">
    <property type="entry name" value="2Fe-2S_ferredoxin-like_sf"/>
</dbReference>
<evidence type="ECO:0000259" key="11">
    <source>
        <dbReference type="PROSITE" id="PS51085"/>
    </source>
</evidence>
<dbReference type="SMART" id="SM00929">
    <property type="entry name" value="NADH-G_4Fe-4S_3"/>
    <property type="match status" value="1"/>
</dbReference>
<dbReference type="GO" id="GO:0008137">
    <property type="term" value="F:NADH dehydrogenase (ubiquinone) activity"/>
    <property type="evidence" value="ECO:0007669"/>
    <property type="project" value="InterPro"/>
</dbReference>
<comment type="cofactor">
    <cofactor evidence="1">
        <name>[4Fe-4S] cluster</name>
        <dbReference type="ChEBI" id="CHEBI:49883"/>
    </cofactor>
</comment>
<keyword evidence="8" id="KW-0411">Iron-sulfur</keyword>
<feature type="domain" description="4Fe-4S His(Cys)3-ligated-type" evidence="12">
    <location>
        <begin position="82"/>
        <end position="121"/>
    </location>
</feature>
<evidence type="ECO:0000259" key="12">
    <source>
        <dbReference type="PROSITE" id="PS51839"/>
    </source>
</evidence>
<comment type="cofactor">
    <cofactor evidence="10">
        <name>[2Fe-2S] cluster</name>
        <dbReference type="ChEBI" id="CHEBI:190135"/>
    </cofactor>
</comment>
<keyword evidence="3" id="KW-0004">4Fe-4S</keyword>
<organism evidence="13">
    <name type="scientific">marine sediment metagenome</name>
    <dbReference type="NCBI Taxonomy" id="412755"/>
    <lineage>
        <taxon>unclassified sequences</taxon>
        <taxon>metagenomes</taxon>
        <taxon>ecological metagenomes</taxon>
    </lineage>
</organism>
<dbReference type="GO" id="GO:0051539">
    <property type="term" value="F:4 iron, 4 sulfur cluster binding"/>
    <property type="evidence" value="ECO:0007669"/>
    <property type="project" value="UniProtKB-KW"/>
</dbReference>
<evidence type="ECO:0000256" key="3">
    <source>
        <dbReference type="ARBA" id="ARBA00022485"/>
    </source>
</evidence>
<dbReference type="CDD" id="cd00207">
    <property type="entry name" value="fer2"/>
    <property type="match status" value="1"/>
</dbReference>
<dbReference type="InterPro" id="IPR054351">
    <property type="entry name" value="NADH_UbQ_OxRdtase_ferredoxin"/>
</dbReference>
<dbReference type="InterPro" id="IPR019574">
    <property type="entry name" value="NADH_UbQ_OxRdtase_Gsu_4Fe4S-bd"/>
</dbReference>
<comment type="caution">
    <text evidence="13">The sequence shown here is derived from an EMBL/GenBank/DDBJ whole genome shotgun (WGS) entry which is preliminary data.</text>
</comment>
<dbReference type="PROSITE" id="PS51839">
    <property type="entry name" value="4FE4S_HC3"/>
    <property type="match status" value="1"/>
</dbReference>
<evidence type="ECO:0000313" key="13">
    <source>
        <dbReference type="EMBL" id="GAF83029.1"/>
    </source>
</evidence>